<dbReference type="InterPro" id="IPR032710">
    <property type="entry name" value="NTF2-like_dom_sf"/>
</dbReference>
<dbReference type="Proteomes" id="UP000323632">
    <property type="component" value="Unassembled WGS sequence"/>
</dbReference>
<dbReference type="Gene3D" id="3.10.450.50">
    <property type="match status" value="1"/>
</dbReference>
<keyword evidence="3" id="KW-1185">Reference proteome</keyword>
<dbReference type="Pfam" id="PF14534">
    <property type="entry name" value="DUF4440"/>
    <property type="match status" value="1"/>
</dbReference>
<comment type="caution">
    <text evidence="2">The sequence shown here is derived from an EMBL/GenBank/DDBJ whole genome shotgun (WGS) entry which is preliminary data.</text>
</comment>
<evidence type="ECO:0000313" key="3">
    <source>
        <dbReference type="Proteomes" id="UP000323632"/>
    </source>
</evidence>
<sequence>MTDKEYIENARKASNAAIVANDADGVTVHYMEDIIVISGEGGKHAGKKNLVKIWKQMFASGITLFERLPSEITIADSGKLAWETGIWKYKDGAKGGNYSAMWCKKGNTWKTRTELFVSLD</sequence>
<organism evidence="2 3">
    <name type="scientific">Taibaiella lutea</name>
    <dbReference type="NCBI Taxonomy" id="2608001"/>
    <lineage>
        <taxon>Bacteria</taxon>
        <taxon>Pseudomonadati</taxon>
        <taxon>Bacteroidota</taxon>
        <taxon>Chitinophagia</taxon>
        <taxon>Chitinophagales</taxon>
        <taxon>Chitinophagaceae</taxon>
        <taxon>Taibaiella</taxon>
    </lineage>
</organism>
<proteinExistence type="predicted"/>
<dbReference type="InterPro" id="IPR027843">
    <property type="entry name" value="DUF4440"/>
</dbReference>
<dbReference type="SUPFAM" id="SSF54427">
    <property type="entry name" value="NTF2-like"/>
    <property type="match status" value="1"/>
</dbReference>
<dbReference type="AlphaFoldDB" id="A0A5M6CMM7"/>
<dbReference type="EMBL" id="VWSH01000001">
    <property type="protein sequence ID" value="KAA5536384.1"/>
    <property type="molecule type" value="Genomic_DNA"/>
</dbReference>
<evidence type="ECO:0000259" key="1">
    <source>
        <dbReference type="Pfam" id="PF14534"/>
    </source>
</evidence>
<name>A0A5M6CMM7_9BACT</name>
<reference evidence="2 3" key="1">
    <citation type="submission" date="2019-09" db="EMBL/GenBank/DDBJ databases">
        <title>Genome sequence and assembly of Taibaiella sp.</title>
        <authorList>
            <person name="Chhetri G."/>
        </authorList>
    </citation>
    <scope>NUCLEOTIDE SEQUENCE [LARGE SCALE GENOMIC DNA]</scope>
    <source>
        <strain evidence="2 3">KVB11</strain>
    </source>
</reference>
<accession>A0A5M6CMM7</accession>
<protein>
    <submittedName>
        <fullName evidence="2">DUF4440 domain-containing protein</fullName>
    </submittedName>
</protein>
<evidence type="ECO:0000313" key="2">
    <source>
        <dbReference type="EMBL" id="KAA5536384.1"/>
    </source>
</evidence>
<feature type="domain" description="DUF4440" evidence="1">
    <location>
        <begin position="8"/>
        <end position="110"/>
    </location>
</feature>
<gene>
    <name evidence="2" type="ORF">F0919_01570</name>
</gene>
<dbReference type="RefSeq" id="WP_150030955.1">
    <property type="nucleotide sequence ID" value="NZ_VWSH01000001.1"/>
</dbReference>